<dbReference type="GO" id="GO:0016887">
    <property type="term" value="F:ATP hydrolysis activity"/>
    <property type="evidence" value="ECO:0007669"/>
    <property type="project" value="InterPro"/>
</dbReference>
<dbReference type="Proteomes" id="UP000014622">
    <property type="component" value="Unassembled WGS sequence"/>
</dbReference>
<dbReference type="InterPro" id="IPR011527">
    <property type="entry name" value="ABC1_TM_dom"/>
</dbReference>
<keyword evidence="2 7" id="KW-0812">Transmembrane</keyword>
<dbReference type="PANTHER" id="PTHR43394:SF1">
    <property type="entry name" value="ATP-BINDING CASSETTE SUB-FAMILY B MEMBER 10, MITOCHONDRIAL"/>
    <property type="match status" value="1"/>
</dbReference>
<dbReference type="AlphaFoldDB" id="A0AB73AAB1"/>
<organism evidence="10 11">
    <name type="scientific">Enterococcus faecium SD2A-2</name>
    <dbReference type="NCBI Taxonomy" id="1244154"/>
    <lineage>
        <taxon>Bacteria</taxon>
        <taxon>Bacillati</taxon>
        <taxon>Bacillota</taxon>
        <taxon>Bacilli</taxon>
        <taxon>Lactobacillales</taxon>
        <taxon>Enterococcaceae</taxon>
        <taxon>Enterococcus</taxon>
    </lineage>
</organism>
<dbReference type="SUPFAM" id="SSF52540">
    <property type="entry name" value="P-loop containing nucleoside triphosphate hydrolases"/>
    <property type="match status" value="1"/>
</dbReference>
<evidence type="ECO:0000256" key="3">
    <source>
        <dbReference type="ARBA" id="ARBA00022741"/>
    </source>
</evidence>
<dbReference type="Gene3D" id="3.40.50.300">
    <property type="entry name" value="P-loop containing nucleotide triphosphate hydrolases"/>
    <property type="match status" value="1"/>
</dbReference>
<evidence type="ECO:0000259" key="9">
    <source>
        <dbReference type="PROSITE" id="PS50929"/>
    </source>
</evidence>
<dbReference type="InterPro" id="IPR003593">
    <property type="entry name" value="AAA+_ATPase"/>
</dbReference>
<dbReference type="GO" id="GO:0015421">
    <property type="term" value="F:ABC-type oligopeptide transporter activity"/>
    <property type="evidence" value="ECO:0007669"/>
    <property type="project" value="TreeGrafter"/>
</dbReference>
<dbReference type="GO" id="GO:0005524">
    <property type="term" value="F:ATP binding"/>
    <property type="evidence" value="ECO:0007669"/>
    <property type="project" value="UniProtKB-KW"/>
</dbReference>
<accession>A0AB73AAB1</accession>
<feature type="domain" description="ABC transmembrane type-1" evidence="9">
    <location>
        <begin position="1"/>
        <end position="81"/>
    </location>
</feature>
<dbReference type="GO" id="GO:0005886">
    <property type="term" value="C:plasma membrane"/>
    <property type="evidence" value="ECO:0007669"/>
    <property type="project" value="UniProtKB-SubCell"/>
</dbReference>
<proteinExistence type="predicted"/>
<evidence type="ECO:0000313" key="10">
    <source>
        <dbReference type="EMBL" id="EPI13473.1"/>
    </source>
</evidence>
<sequence length="340" mass="39085">MFHVKADEVKKTNINMALFQNYIQIINQVVMLFIQFIPLFVGAFYVRSNNLSVGELVAFNTVSVQLLSPLANLVNLISSIQVTKVYEKRIADNLRKKLIKAENQKKQKVLLPENTFLVIENFCICVNNQPMLKVDKLYIKKGEIILLKGKNGTGKSLFLKSIAQIYGGFSGEIYLNNKSISYMEYIEFTRSLIYVSKNEGFVLESLKEELNLNLNDNIANQVIEILNLDRIIQKLKNGLEESCLDLELYLSTGEIQRLRIARALMREPKVLILDEVLTNIDEESSQKIIYQISDVFDMTIICVEHHIKESTFDKVFIINEKKLIEKSYKRIGGENNEKSN</sequence>
<protein>
    <submittedName>
        <fullName evidence="10">ABC transporter, ATP-binding protein</fullName>
    </submittedName>
</protein>
<evidence type="ECO:0000256" key="4">
    <source>
        <dbReference type="ARBA" id="ARBA00022840"/>
    </source>
</evidence>
<evidence type="ECO:0000256" key="2">
    <source>
        <dbReference type="ARBA" id="ARBA00022692"/>
    </source>
</evidence>
<dbReference type="PROSITE" id="PS50929">
    <property type="entry name" value="ABC_TM1F"/>
    <property type="match status" value="1"/>
</dbReference>
<name>A0AB73AAB1_ENTFC</name>
<dbReference type="Pfam" id="PF00664">
    <property type="entry name" value="ABC_membrane"/>
    <property type="match status" value="1"/>
</dbReference>
<dbReference type="InterPro" id="IPR036640">
    <property type="entry name" value="ABC1_TM_sf"/>
</dbReference>
<comment type="caution">
    <text evidence="10">The sequence shown here is derived from an EMBL/GenBank/DDBJ whole genome shotgun (WGS) entry which is preliminary data.</text>
</comment>
<dbReference type="PANTHER" id="PTHR43394">
    <property type="entry name" value="ATP-DEPENDENT PERMEASE MDL1, MITOCHONDRIAL"/>
    <property type="match status" value="1"/>
</dbReference>
<dbReference type="InterPro" id="IPR039421">
    <property type="entry name" value="Type_1_exporter"/>
</dbReference>
<dbReference type="CDD" id="cd00267">
    <property type="entry name" value="ABC_ATPase"/>
    <property type="match status" value="1"/>
</dbReference>
<dbReference type="Gene3D" id="1.20.1560.10">
    <property type="entry name" value="ABC transporter type 1, transmembrane domain"/>
    <property type="match status" value="1"/>
</dbReference>
<evidence type="ECO:0000259" key="8">
    <source>
        <dbReference type="PROSITE" id="PS50893"/>
    </source>
</evidence>
<evidence type="ECO:0000256" key="7">
    <source>
        <dbReference type="SAM" id="Phobius"/>
    </source>
</evidence>
<gene>
    <name evidence="10" type="ORF">D356_01168</name>
</gene>
<evidence type="ECO:0000256" key="1">
    <source>
        <dbReference type="ARBA" id="ARBA00004651"/>
    </source>
</evidence>
<dbReference type="SMART" id="SM00382">
    <property type="entry name" value="AAA"/>
    <property type="match status" value="1"/>
</dbReference>
<dbReference type="EMBL" id="ATIT01000074">
    <property type="protein sequence ID" value="EPI13473.1"/>
    <property type="molecule type" value="Genomic_DNA"/>
</dbReference>
<keyword evidence="4 10" id="KW-0067">ATP-binding</keyword>
<reference evidence="10 11" key="1">
    <citation type="submission" date="2013-06" db="EMBL/GenBank/DDBJ databases">
        <authorList>
            <person name="Weinstock G."/>
            <person name="Sodergren E."/>
            <person name="Lobos E.A."/>
            <person name="Fulton L."/>
            <person name="Fulton R."/>
            <person name="Courtney L."/>
            <person name="Fronick C."/>
            <person name="O'Laughlin M."/>
            <person name="Godfrey J."/>
            <person name="Wilson R.M."/>
            <person name="Miner T."/>
            <person name="Farmer C."/>
            <person name="Delehaunty K."/>
            <person name="Cordes M."/>
            <person name="Minx P."/>
            <person name="Tomlinson C."/>
            <person name="Chen J."/>
            <person name="Wollam A."/>
            <person name="Pepin K.H."/>
            <person name="Bhonagiri V."/>
            <person name="Zhang X."/>
            <person name="Warren W."/>
            <person name="Mitreva M."/>
            <person name="Mardis E.R."/>
            <person name="Wilson R.K."/>
        </authorList>
    </citation>
    <scope>NUCLEOTIDE SEQUENCE [LARGE SCALE GENOMIC DNA]</scope>
    <source>
        <strain evidence="10 11">SD2A-2</strain>
    </source>
</reference>
<dbReference type="Pfam" id="PF00005">
    <property type="entry name" value="ABC_tran"/>
    <property type="match status" value="1"/>
</dbReference>
<keyword evidence="5 7" id="KW-1133">Transmembrane helix</keyword>
<feature type="domain" description="ABC transporter" evidence="8">
    <location>
        <begin position="117"/>
        <end position="340"/>
    </location>
</feature>
<feature type="transmembrane region" description="Helical" evidence="7">
    <location>
        <begin position="21"/>
        <end position="46"/>
    </location>
</feature>
<dbReference type="InterPro" id="IPR003439">
    <property type="entry name" value="ABC_transporter-like_ATP-bd"/>
</dbReference>
<dbReference type="PROSITE" id="PS50893">
    <property type="entry name" value="ABC_TRANSPORTER_2"/>
    <property type="match status" value="1"/>
</dbReference>
<evidence type="ECO:0000256" key="6">
    <source>
        <dbReference type="ARBA" id="ARBA00023136"/>
    </source>
</evidence>
<keyword evidence="6 7" id="KW-0472">Membrane</keyword>
<evidence type="ECO:0000256" key="5">
    <source>
        <dbReference type="ARBA" id="ARBA00022989"/>
    </source>
</evidence>
<comment type="subcellular location">
    <subcellularLocation>
        <location evidence="1">Cell membrane</location>
        <topology evidence="1">Multi-pass membrane protein</topology>
    </subcellularLocation>
</comment>
<evidence type="ECO:0000313" key="11">
    <source>
        <dbReference type="Proteomes" id="UP000014622"/>
    </source>
</evidence>
<dbReference type="InterPro" id="IPR027417">
    <property type="entry name" value="P-loop_NTPase"/>
</dbReference>
<keyword evidence="3" id="KW-0547">Nucleotide-binding</keyword>
<dbReference type="SUPFAM" id="SSF90123">
    <property type="entry name" value="ABC transporter transmembrane region"/>
    <property type="match status" value="1"/>
</dbReference>